<dbReference type="EMBL" id="JSUM01000014">
    <property type="protein sequence ID" value="KGQ69807.1"/>
    <property type="molecule type" value="Genomic_DNA"/>
</dbReference>
<evidence type="ECO:0000313" key="2">
    <source>
        <dbReference type="Proteomes" id="UP000030380"/>
    </source>
</evidence>
<accession>A0A0A3APX0</accession>
<dbReference type="GO" id="GO:0005829">
    <property type="term" value="C:cytosol"/>
    <property type="evidence" value="ECO:0007669"/>
    <property type="project" value="TreeGrafter"/>
</dbReference>
<dbReference type="AlphaFoldDB" id="A0A0A3APX0"/>
<dbReference type="Pfam" id="PF04074">
    <property type="entry name" value="DUF386"/>
    <property type="match status" value="1"/>
</dbReference>
<keyword evidence="2" id="KW-1185">Reference proteome</keyword>
<dbReference type="PANTHER" id="PTHR34986">
    <property type="entry name" value="EVOLVED BETA-GALACTOSIDASE SUBUNIT BETA"/>
    <property type="match status" value="1"/>
</dbReference>
<dbReference type="InterPro" id="IPR049827">
    <property type="entry name" value="NanQ"/>
</dbReference>
<dbReference type="Proteomes" id="UP000030380">
    <property type="component" value="Unassembled WGS sequence"/>
</dbReference>
<evidence type="ECO:0008006" key="3">
    <source>
        <dbReference type="Google" id="ProtNLM"/>
    </source>
</evidence>
<dbReference type="NCBIfam" id="NF040884">
    <property type="entry name" value="acetylneur_anom"/>
    <property type="match status" value="1"/>
</dbReference>
<organism evidence="1 2">
    <name type="scientific">Chelonobacter oris</name>
    <dbReference type="NCBI Taxonomy" id="505317"/>
    <lineage>
        <taxon>Bacteria</taxon>
        <taxon>Pseudomonadati</taxon>
        <taxon>Pseudomonadota</taxon>
        <taxon>Gammaproteobacteria</taxon>
        <taxon>Pasteurellales</taxon>
        <taxon>Pasteurellaceae</taxon>
        <taxon>Chelonobacter</taxon>
    </lineage>
</organism>
<dbReference type="OrthoDB" id="6196468at2"/>
<gene>
    <name evidence="1" type="ORF">OA57_09215</name>
</gene>
<name>A0A0A3APX0_9PAST</name>
<reference evidence="1 2" key="1">
    <citation type="submission" date="2014-11" db="EMBL/GenBank/DDBJ databases">
        <title>Draft genome sequence of Chelonobacter oris 1662T, associated with respiratory disease in Hermann's Tortoises.</title>
        <authorList>
            <person name="Kudirkiene E."/>
            <person name="Hansen M.J."/>
            <person name="Bojesen A.M."/>
        </authorList>
    </citation>
    <scope>NUCLEOTIDE SEQUENCE [LARGE SCALE GENOMIC DNA]</scope>
    <source>
        <strain evidence="1 2">1662</strain>
    </source>
</reference>
<dbReference type="InterPro" id="IPR037012">
    <property type="entry name" value="NanQ/TabA/YiaL_sf"/>
</dbReference>
<proteinExistence type="predicted"/>
<dbReference type="PANTHER" id="PTHR34986:SF5">
    <property type="entry name" value="N-ACETYLNEURAMINATE ANOMERASE NANQ"/>
    <property type="match status" value="1"/>
</dbReference>
<dbReference type="InterPro" id="IPR004375">
    <property type="entry name" value="NanQ/TabA/YiaL"/>
</dbReference>
<dbReference type="RefSeq" id="WP_034616726.1">
    <property type="nucleotide sequence ID" value="NZ_JSUM01000014.1"/>
</dbReference>
<evidence type="ECO:0000313" key="1">
    <source>
        <dbReference type="EMBL" id="KGQ69807.1"/>
    </source>
</evidence>
<dbReference type="STRING" id="505317.OA57_09215"/>
<comment type="caution">
    <text evidence="1">The sequence shown here is derived from an EMBL/GenBank/DDBJ whole genome shotgun (WGS) entry which is preliminary data.</text>
</comment>
<dbReference type="Gene3D" id="2.60.120.370">
    <property type="entry name" value="YhcH/YjgK/YiaL"/>
    <property type="match status" value="1"/>
</dbReference>
<dbReference type="SUPFAM" id="SSF51197">
    <property type="entry name" value="Clavaminate synthase-like"/>
    <property type="match status" value="1"/>
</dbReference>
<protein>
    <recommendedName>
        <fullName evidence="3">YhcH/YjgK/YiaL family protein</fullName>
    </recommendedName>
</protein>
<sequence>MILADLNKDNVNFGLPSVIAEICDYLNRQDLAALTLGRHDITADIFMNVMEFETAEADSKKAELHHRYLDVQLLISGSELIEYGVGNPDLSAYEDYQEEDDYQLSAQQIKDKNSVVLKPGMFAVFFPYEAHKPGCNIDGKSGTVKKLVVKIPYTLL</sequence>
<dbReference type="NCBIfam" id="TIGR00022">
    <property type="entry name" value="YhcH/YjgK/YiaL family protein"/>
    <property type="match status" value="1"/>
</dbReference>